<dbReference type="AlphaFoldDB" id="A0A4Q4KPX0"/>
<protein>
    <recommendedName>
        <fullName evidence="3">CTP synthase (glutamine hydrolyzing)</fullName>
    </recommendedName>
</protein>
<comment type="caution">
    <text evidence="1">The sequence shown here is derived from an EMBL/GenBank/DDBJ whole genome shotgun (WGS) entry which is preliminary data.</text>
</comment>
<dbReference type="Gene3D" id="3.40.50.880">
    <property type="match status" value="1"/>
</dbReference>
<dbReference type="SUPFAM" id="SSF52317">
    <property type="entry name" value="Class I glutamine amidotransferase-like"/>
    <property type="match status" value="1"/>
</dbReference>
<dbReference type="EMBL" id="SETE01000001">
    <property type="protein sequence ID" value="RYM35598.1"/>
    <property type="molecule type" value="Genomic_DNA"/>
</dbReference>
<keyword evidence="2" id="KW-1185">Reference proteome</keyword>
<name>A0A4Q4KPX0_9FLAO</name>
<evidence type="ECO:0000313" key="1">
    <source>
        <dbReference type="EMBL" id="RYM35598.1"/>
    </source>
</evidence>
<evidence type="ECO:0008006" key="3">
    <source>
        <dbReference type="Google" id="ProtNLM"/>
    </source>
</evidence>
<evidence type="ECO:0000313" key="2">
    <source>
        <dbReference type="Proteomes" id="UP000293952"/>
    </source>
</evidence>
<proteinExistence type="predicted"/>
<dbReference type="OrthoDB" id="3286005at2"/>
<organism evidence="1 2">
    <name type="scientific">Brumimicrobium glaciale</name>
    <dbReference type="NCBI Taxonomy" id="200475"/>
    <lineage>
        <taxon>Bacteria</taxon>
        <taxon>Pseudomonadati</taxon>
        <taxon>Bacteroidota</taxon>
        <taxon>Flavobacteriia</taxon>
        <taxon>Flavobacteriales</taxon>
        <taxon>Crocinitomicaceae</taxon>
        <taxon>Brumimicrobium</taxon>
    </lineage>
</organism>
<reference evidence="1 2" key="1">
    <citation type="submission" date="2019-02" db="EMBL/GenBank/DDBJ databases">
        <title>Genome sequence of the sea-ice species Brumimicrobium glaciale.</title>
        <authorList>
            <person name="Bowman J.P."/>
        </authorList>
    </citation>
    <scope>NUCLEOTIDE SEQUENCE [LARGE SCALE GENOMIC DNA]</scope>
    <source>
        <strain evidence="1 2">IC156</strain>
    </source>
</reference>
<dbReference type="Proteomes" id="UP000293952">
    <property type="component" value="Unassembled WGS sequence"/>
</dbReference>
<accession>A0A4Q4KPX0</accession>
<gene>
    <name evidence="1" type="ORF">ERX46_01005</name>
</gene>
<dbReference type="InterPro" id="IPR029062">
    <property type="entry name" value="Class_I_gatase-like"/>
</dbReference>
<sequence length="233" mass="26289">MSEAIKIIIVGDFNFTYNAHHATNLAIEHSAKLLDIDVNYYWMRTHEAASLKPAKFSNFQGVIIAPGPYENAFFLNGIIKAVLSSQVALLVTGESFKTFLEVIIKLYNLNPNQEKVISDNLAAENNFEKVEVQPVSKSMNSLYNERNRIELTNARYSIYPQILDVLKREVIDVEATNQFEEPEIISLKSRPFCVASMSLPQICSTREMPHPLISGFLNFASNWQEGGDVKKQG</sequence>
<dbReference type="RefSeq" id="WP_130091965.1">
    <property type="nucleotide sequence ID" value="NZ_SETE01000001.1"/>
</dbReference>